<dbReference type="EMBL" id="JBBPCC010000038">
    <property type="protein sequence ID" value="MEK8132932.1"/>
    <property type="molecule type" value="Genomic_DNA"/>
</dbReference>
<comment type="caution">
    <text evidence="1">The sequence shown here is derived from an EMBL/GenBank/DDBJ whole genome shotgun (WGS) entry which is preliminary data.</text>
</comment>
<dbReference type="Proteomes" id="UP001469365">
    <property type="component" value="Unassembled WGS sequence"/>
</dbReference>
<protein>
    <submittedName>
        <fullName evidence="1">Uncharacterized protein</fullName>
    </submittedName>
</protein>
<reference evidence="1 2" key="1">
    <citation type="submission" date="2024-04" db="EMBL/GenBank/DDBJ databases">
        <title>draft genome sequnece of Paenibacillus filicis.</title>
        <authorList>
            <person name="Kim D.-U."/>
        </authorList>
    </citation>
    <scope>NUCLEOTIDE SEQUENCE [LARGE SCALE GENOMIC DNA]</scope>
    <source>
        <strain evidence="1 2">KACC14197</strain>
    </source>
</reference>
<gene>
    <name evidence="1" type="ORF">WMW72_34125</name>
</gene>
<accession>A0ABU9DVV3</accession>
<keyword evidence="2" id="KW-1185">Reference proteome</keyword>
<name>A0ABU9DVV3_9BACL</name>
<evidence type="ECO:0000313" key="1">
    <source>
        <dbReference type="EMBL" id="MEK8132932.1"/>
    </source>
</evidence>
<evidence type="ECO:0000313" key="2">
    <source>
        <dbReference type="Proteomes" id="UP001469365"/>
    </source>
</evidence>
<proteinExistence type="predicted"/>
<organism evidence="1 2">
    <name type="scientific">Paenibacillus filicis</name>
    <dbReference type="NCBI Taxonomy" id="669464"/>
    <lineage>
        <taxon>Bacteria</taxon>
        <taxon>Bacillati</taxon>
        <taxon>Bacillota</taxon>
        <taxon>Bacilli</taxon>
        <taxon>Bacillales</taxon>
        <taxon>Paenibacillaceae</taxon>
        <taxon>Paenibacillus</taxon>
    </lineage>
</organism>
<sequence length="268" mass="29851">MKLSNHESALISYIRTLCFEDLLDAFDGLMFKAGKASKDAEKVLGAGDHLNHSGFLERSQRLENLANLLGIANDDYRDHIFPELNEPQKKQGVTLMTPSDPGEIIHLFEVIKKYNVQCSLELQSKDSVDPLVSIVGAQVDTEYIERPGGPDAVWVKLDDSELTFDLGLHSFSKHISDCQIDICIASEENAAWFNSGIIPDEGIVKANDYESHSYQEKYLVIELNDAPKASATSQKIEEYCHNGFSISEFDYDPQGFVTVTLSRAGEEV</sequence>
<dbReference type="RefSeq" id="WP_341420059.1">
    <property type="nucleotide sequence ID" value="NZ_JBBPCC010000038.1"/>
</dbReference>